<comment type="function">
    <text evidence="7">Component of the PeBoW complex, which is required for maturation of 28S and 5.8S ribosomal RNAs and formation of the 60S ribosome.</text>
</comment>
<feature type="repeat" description="WD" evidence="8">
    <location>
        <begin position="276"/>
        <end position="317"/>
    </location>
</feature>
<organism evidence="10 11">
    <name type="scientific">Nematostella vectensis</name>
    <name type="common">Starlet sea anemone</name>
    <dbReference type="NCBI Taxonomy" id="45351"/>
    <lineage>
        <taxon>Eukaryota</taxon>
        <taxon>Metazoa</taxon>
        <taxon>Cnidaria</taxon>
        <taxon>Anthozoa</taxon>
        <taxon>Hexacorallia</taxon>
        <taxon>Actiniaria</taxon>
        <taxon>Edwardsiidae</taxon>
        <taxon>Nematostella</taxon>
    </lineage>
</organism>
<gene>
    <name evidence="10" type="ORF">NEMVEDRAFT_v1g111097</name>
</gene>
<name>A7SAP6_NEMVE</name>
<keyword evidence="6" id="KW-0539">Nucleus</keyword>
<dbReference type="PROSITE" id="PS50082">
    <property type="entry name" value="WD_REPEATS_2"/>
    <property type="match status" value="1"/>
</dbReference>
<keyword evidence="11" id="KW-1185">Reference proteome</keyword>
<dbReference type="InterPro" id="IPR028598">
    <property type="entry name" value="BOP1/Erb1"/>
</dbReference>
<proteinExistence type="inferred from homology"/>
<dbReference type="InterPro" id="IPR001680">
    <property type="entry name" value="WD40_rpt"/>
</dbReference>
<dbReference type="SUPFAM" id="SSF50978">
    <property type="entry name" value="WD40 repeat-like"/>
    <property type="match status" value="1"/>
</dbReference>
<dbReference type="GO" id="GO:0043021">
    <property type="term" value="F:ribonucleoprotein complex binding"/>
    <property type="evidence" value="ECO:0000318"/>
    <property type="project" value="GO_Central"/>
</dbReference>
<evidence type="ECO:0000313" key="10">
    <source>
        <dbReference type="EMBL" id="EDO39231.1"/>
    </source>
</evidence>
<dbReference type="EMBL" id="DS469610">
    <property type="protein sequence ID" value="EDO39231.1"/>
    <property type="molecule type" value="Genomic_DNA"/>
</dbReference>
<protein>
    <recommendedName>
        <fullName evidence="9">BOP1 N-terminal domain-containing protein</fullName>
    </recommendedName>
</protein>
<evidence type="ECO:0000259" key="9">
    <source>
        <dbReference type="SMART" id="SM01035"/>
    </source>
</evidence>
<dbReference type="FunFam" id="2.130.10.10:FF:000061">
    <property type="entry name" value="Ribosome biogenesis protein BOP1 homolog"/>
    <property type="match status" value="1"/>
</dbReference>
<dbReference type="Pfam" id="PF00400">
    <property type="entry name" value="WD40"/>
    <property type="match status" value="4"/>
</dbReference>
<evidence type="ECO:0000256" key="4">
    <source>
        <dbReference type="ARBA" id="ARBA00022574"/>
    </source>
</evidence>
<evidence type="ECO:0000256" key="7">
    <source>
        <dbReference type="ARBA" id="ARBA00055102"/>
    </source>
</evidence>
<dbReference type="InterPro" id="IPR019775">
    <property type="entry name" value="WD40_repeat_CS"/>
</dbReference>
<dbReference type="GO" id="GO:0030687">
    <property type="term" value="C:preribosome, large subunit precursor"/>
    <property type="evidence" value="ECO:0000318"/>
    <property type="project" value="GO_Central"/>
</dbReference>
<dbReference type="InterPro" id="IPR012953">
    <property type="entry name" value="BOP1_N_dom"/>
</dbReference>
<comment type="subcellular location">
    <subcellularLocation>
        <location evidence="1">Nucleus</location>
        <location evidence="1">Nucleolus</location>
    </subcellularLocation>
</comment>
<dbReference type="Proteomes" id="UP000001593">
    <property type="component" value="Unassembled WGS sequence"/>
</dbReference>
<sequence>DARNTVGNIPVEWYNEYPHIGYDLTGKKIMKPATGDELDDFLSKMDNPDYWRTVRDKATMREVVLTDEELAIIDRIQNAQFPESGFDPYEPYVDFFTNKKMIHPVSEPPEPKSRFIPSKWEHKRVMKIVRAIRNGWIKPKKTEGDKPRYYMLWDKADDAPKQRHTMHIPAPKMKLPDQQRRCWQSACQKFELNQNFANTRQHQPAPPNTEFKLRQHCRAMSRQHRSCWRSLQGALGLRLLFRSHSRNVQINPEELLPKLPKPKDLQPFPTTEALVYEGHSGMVRCVTVDPTGQWLATGSDDKSVKFWEVATGRCTKTVTLDRSIQSIDWNPNPQCSLVAVAMGDSALVVNPCLGDKLICSATDEMLDSFSTQGDSRESAVEWGASDAEEYKQGIRLILKHIKAISKITWHAKGDYFATLLPQGGNKSVFIHQLSKRRSQCPFKKAKGLVQQVLFHPSKPFLFVATQKYVRVYNLMKQELTKKLISNVKWISSMAIHPKGDNLIVGSYDRRLCWFDMDLSSKPYKTLRSHKKALRQVAFHKRYPLFASASDDGTVIISHGMVYNDLMQNPLLVPVKILRGHKVTNDLGVLDCVFHPSQPWIFTAGSDQCVRLFT</sequence>
<dbReference type="PROSITE" id="PS00678">
    <property type="entry name" value="WD_REPEATS_1"/>
    <property type="match status" value="1"/>
</dbReference>
<accession>A7SAP6</accession>
<keyword evidence="2" id="KW-0690">Ribosome biogenesis</keyword>
<dbReference type="SMART" id="SM00320">
    <property type="entry name" value="WD40"/>
    <property type="match status" value="6"/>
</dbReference>
<reference evidence="10 11" key="1">
    <citation type="journal article" date="2007" name="Science">
        <title>Sea anemone genome reveals ancestral eumetazoan gene repertoire and genomic organization.</title>
        <authorList>
            <person name="Putnam N.H."/>
            <person name="Srivastava M."/>
            <person name="Hellsten U."/>
            <person name="Dirks B."/>
            <person name="Chapman J."/>
            <person name="Salamov A."/>
            <person name="Terry A."/>
            <person name="Shapiro H."/>
            <person name="Lindquist E."/>
            <person name="Kapitonov V.V."/>
            <person name="Jurka J."/>
            <person name="Genikhovich G."/>
            <person name="Grigoriev I.V."/>
            <person name="Lucas S.M."/>
            <person name="Steele R.E."/>
            <person name="Finnerty J.R."/>
            <person name="Technau U."/>
            <person name="Martindale M.Q."/>
            <person name="Rokhsar D.S."/>
        </authorList>
    </citation>
    <scope>NUCLEOTIDE SEQUENCE [LARGE SCALE GENOMIC DNA]</scope>
    <source>
        <strain evidence="11">CH2 X CH6</strain>
    </source>
</reference>
<dbReference type="SMART" id="SM01035">
    <property type="entry name" value="BOP1NT"/>
    <property type="match status" value="1"/>
</dbReference>
<dbReference type="InterPro" id="IPR036322">
    <property type="entry name" value="WD40_repeat_dom_sf"/>
</dbReference>
<feature type="non-terminal residue" evidence="10">
    <location>
        <position position="1"/>
    </location>
</feature>
<dbReference type="GO" id="GO:0000463">
    <property type="term" value="P:maturation of LSU-rRNA from tricistronic rRNA transcript (SSU-rRNA, 5.8S rRNA, LSU-rRNA)"/>
    <property type="evidence" value="ECO:0000318"/>
    <property type="project" value="GO_Central"/>
</dbReference>
<dbReference type="Gene3D" id="2.130.10.10">
    <property type="entry name" value="YVTN repeat-like/Quinoprotein amine dehydrogenase"/>
    <property type="match status" value="1"/>
</dbReference>
<dbReference type="HAMAP" id="MF_03027">
    <property type="entry name" value="BOP1"/>
    <property type="match status" value="1"/>
</dbReference>
<dbReference type="OMA" id="MRPAKGE"/>
<keyword evidence="4 8" id="KW-0853">WD repeat</keyword>
<evidence type="ECO:0000256" key="1">
    <source>
        <dbReference type="ARBA" id="ARBA00004604"/>
    </source>
</evidence>
<dbReference type="PANTHER" id="PTHR17605">
    <property type="entry name" value="RIBOSOME BIOGENESIS PROTEIN BOP1 BLOCK OF PROLIFERATION 1 PROTEIN"/>
    <property type="match status" value="1"/>
</dbReference>
<dbReference type="AlphaFoldDB" id="A7SAP6"/>
<keyword evidence="3" id="KW-0698">rRNA processing</keyword>
<evidence type="ECO:0000256" key="2">
    <source>
        <dbReference type="ARBA" id="ARBA00022517"/>
    </source>
</evidence>
<feature type="domain" description="BOP1 N-terminal" evidence="9">
    <location>
        <begin position="14"/>
        <end position="269"/>
    </location>
</feature>
<evidence type="ECO:0000256" key="6">
    <source>
        <dbReference type="ARBA" id="ARBA00023242"/>
    </source>
</evidence>
<evidence type="ECO:0000313" key="11">
    <source>
        <dbReference type="Proteomes" id="UP000001593"/>
    </source>
</evidence>
<dbReference type="Pfam" id="PF08145">
    <property type="entry name" value="BOP1NT"/>
    <property type="match status" value="1"/>
</dbReference>
<dbReference type="HOGENOM" id="CLU_011390_2_0_1"/>
<dbReference type="PANTHER" id="PTHR17605:SF0">
    <property type="entry name" value="RIBOSOME BIOGENESIS PROTEIN BOP1"/>
    <property type="match status" value="1"/>
</dbReference>
<dbReference type="PROSITE" id="PS50294">
    <property type="entry name" value="WD_REPEATS_REGION"/>
    <property type="match status" value="1"/>
</dbReference>
<evidence type="ECO:0000256" key="5">
    <source>
        <dbReference type="ARBA" id="ARBA00022737"/>
    </source>
</evidence>
<evidence type="ECO:0000256" key="8">
    <source>
        <dbReference type="PROSITE-ProRule" id="PRU00221"/>
    </source>
</evidence>
<dbReference type="GO" id="GO:0070545">
    <property type="term" value="C:PeBoW complex"/>
    <property type="evidence" value="ECO:0000318"/>
    <property type="project" value="GO_Central"/>
</dbReference>
<dbReference type="STRING" id="45351.A7SAP6"/>
<dbReference type="InParanoid" id="A7SAP6"/>
<dbReference type="InterPro" id="IPR015943">
    <property type="entry name" value="WD40/YVTN_repeat-like_dom_sf"/>
</dbReference>
<dbReference type="PhylomeDB" id="A7SAP6"/>
<evidence type="ECO:0000256" key="3">
    <source>
        <dbReference type="ARBA" id="ARBA00022552"/>
    </source>
</evidence>
<keyword evidence="5" id="KW-0677">Repeat</keyword>
<dbReference type="eggNOG" id="KOG0650">
    <property type="taxonomic scope" value="Eukaryota"/>
</dbReference>